<sequence length="109" mass="12202">MPHAPYAIRASIEESEVIADVIQYHHYPEPSIFNPTADVVIREKTQEQQLIDVTSVEMAKLQNEIALLRSKLVAQIKVRARLKAAFNVPSEVNPPRSKVTTTNPPATPF</sequence>
<gene>
    <name evidence="2" type="ORF">HDID_LOCUS99</name>
</gene>
<proteinExistence type="predicted"/>
<evidence type="ECO:0000313" key="3">
    <source>
        <dbReference type="Proteomes" id="UP000274504"/>
    </source>
</evidence>
<reference evidence="4" key="1">
    <citation type="submission" date="2017-02" db="UniProtKB">
        <authorList>
            <consortium name="WormBaseParasite"/>
        </authorList>
    </citation>
    <scope>IDENTIFICATION</scope>
</reference>
<organism evidence="4">
    <name type="scientific">Hymenolepis diminuta</name>
    <name type="common">Rat tapeworm</name>
    <dbReference type="NCBI Taxonomy" id="6216"/>
    <lineage>
        <taxon>Eukaryota</taxon>
        <taxon>Metazoa</taxon>
        <taxon>Spiralia</taxon>
        <taxon>Lophotrochozoa</taxon>
        <taxon>Platyhelminthes</taxon>
        <taxon>Cestoda</taxon>
        <taxon>Eucestoda</taxon>
        <taxon>Cyclophyllidea</taxon>
        <taxon>Hymenolepididae</taxon>
        <taxon>Hymenolepis</taxon>
    </lineage>
</organism>
<reference evidence="2 3" key="2">
    <citation type="submission" date="2018-11" db="EMBL/GenBank/DDBJ databases">
        <authorList>
            <consortium name="Pathogen Informatics"/>
        </authorList>
    </citation>
    <scope>NUCLEOTIDE SEQUENCE [LARGE SCALE GENOMIC DNA]</scope>
</reference>
<dbReference type="EMBL" id="UYSG01000010">
    <property type="protein sequence ID" value="VDL11717.1"/>
    <property type="molecule type" value="Genomic_DNA"/>
</dbReference>
<feature type="compositionally biased region" description="Polar residues" evidence="1">
    <location>
        <begin position="98"/>
        <end position="109"/>
    </location>
</feature>
<dbReference type="AlphaFoldDB" id="A0A0R3S7Q7"/>
<evidence type="ECO:0000313" key="4">
    <source>
        <dbReference type="WBParaSite" id="HDID_0000009801-mRNA-1"/>
    </source>
</evidence>
<protein>
    <submittedName>
        <fullName evidence="4">Transposase</fullName>
    </submittedName>
</protein>
<evidence type="ECO:0000313" key="2">
    <source>
        <dbReference type="EMBL" id="VDL11717.1"/>
    </source>
</evidence>
<feature type="region of interest" description="Disordered" evidence="1">
    <location>
        <begin position="90"/>
        <end position="109"/>
    </location>
</feature>
<dbReference type="Proteomes" id="UP000274504">
    <property type="component" value="Unassembled WGS sequence"/>
</dbReference>
<evidence type="ECO:0000256" key="1">
    <source>
        <dbReference type="SAM" id="MobiDB-lite"/>
    </source>
</evidence>
<name>A0A0R3S7Q7_HYMDI</name>
<dbReference type="WBParaSite" id="HDID_0000009801-mRNA-1">
    <property type="protein sequence ID" value="HDID_0000009801-mRNA-1"/>
    <property type="gene ID" value="HDID_0000009801"/>
</dbReference>
<accession>A0A0R3S7Q7</accession>